<dbReference type="Proteomes" id="UP001055811">
    <property type="component" value="Linkage Group LG04"/>
</dbReference>
<sequence length="354" mass="40015">MESSTKKWTERVKQMARKYISIWINWVISDSIMSSIHEINCNHESISCLLTVFVFPWDSVDGVPITGDLGEKVDEIITVVKVALAHAILAGCPVLEELVLSDNWMNLKNIVISSSTLKSLKINDWEPFPPLYDPTSACKIKIDAANLTKFDYTGVLANEFLLNNVSSLVKACIHIPSEWPKEIACRVIDLLKQQRYVVSLKLSSCTLECLRFADKMPARFTVFSNLSHLTLTLKIGNYSFGALMDFLYVCPILQSICLSEGFKKCMHLGEKDPVLLSIPLCMSNCLKTLTFNKLHAYNSEICVLKYVLKYAHVLEKMDISCSKSWFPFLKDTSKVRKELETLQKSSTACVIKFS</sequence>
<protein>
    <submittedName>
        <fullName evidence="1">Uncharacterized protein</fullName>
    </submittedName>
</protein>
<organism evidence="1 2">
    <name type="scientific">Cichorium intybus</name>
    <name type="common">Chicory</name>
    <dbReference type="NCBI Taxonomy" id="13427"/>
    <lineage>
        <taxon>Eukaryota</taxon>
        <taxon>Viridiplantae</taxon>
        <taxon>Streptophyta</taxon>
        <taxon>Embryophyta</taxon>
        <taxon>Tracheophyta</taxon>
        <taxon>Spermatophyta</taxon>
        <taxon>Magnoliopsida</taxon>
        <taxon>eudicotyledons</taxon>
        <taxon>Gunneridae</taxon>
        <taxon>Pentapetalae</taxon>
        <taxon>asterids</taxon>
        <taxon>campanulids</taxon>
        <taxon>Asterales</taxon>
        <taxon>Asteraceae</taxon>
        <taxon>Cichorioideae</taxon>
        <taxon>Cichorieae</taxon>
        <taxon>Cichoriinae</taxon>
        <taxon>Cichorium</taxon>
    </lineage>
</organism>
<evidence type="ECO:0000313" key="2">
    <source>
        <dbReference type="Proteomes" id="UP001055811"/>
    </source>
</evidence>
<evidence type="ECO:0000313" key="1">
    <source>
        <dbReference type="EMBL" id="KAI3753915.1"/>
    </source>
</evidence>
<dbReference type="EMBL" id="CM042012">
    <property type="protein sequence ID" value="KAI3753915.1"/>
    <property type="molecule type" value="Genomic_DNA"/>
</dbReference>
<gene>
    <name evidence="1" type="ORF">L2E82_25980</name>
</gene>
<reference evidence="2" key="1">
    <citation type="journal article" date="2022" name="Mol. Ecol. Resour.">
        <title>The genomes of chicory, endive, great burdock and yacon provide insights into Asteraceae palaeo-polyploidization history and plant inulin production.</title>
        <authorList>
            <person name="Fan W."/>
            <person name="Wang S."/>
            <person name="Wang H."/>
            <person name="Wang A."/>
            <person name="Jiang F."/>
            <person name="Liu H."/>
            <person name="Zhao H."/>
            <person name="Xu D."/>
            <person name="Zhang Y."/>
        </authorList>
    </citation>
    <scope>NUCLEOTIDE SEQUENCE [LARGE SCALE GENOMIC DNA]</scope>
    <source>
        <strain evidence="2">cv. Punajuju</strain>
    </source>
</reference>
<keyword evidence="2" id="KW-1185">Reference proteome</keyword>
<comment type="caution">
    <text evidence="1">The sequence shown here is derived from an EMBL/GenBank/DDBJ whole genome shotgun (WGS) entry which is preliminary data.</text>
</comment>
<accession>A0ACB9E501</accession>
<name>A0ACB9E501_CICIN</name>
<proteinExistence type="predicted"/>
<reference evidence="1 2" key="2">
    <citation type="journal article" date="2022" name="Mol. Ecol. Resour.">
        <title>The genomes of chicory, endive, great burdock and yacon provide insights into Asteraceae paleo-polyploidization history and plant inulin production.</title>
        <authorList>
            <person name="Fan W."/>
            <person name="Wang S."/>
            <person name="Wang H."/>
            <person name="Wang A."/>
            <person name="Jiang F."/>
            <person name="Liu H."/>
            <person name="Zhao H."/>
            <person name="Xu D."/>
            <person name="Zhang Y."/>
        </authorList>
    </citation>
    <scope>NUCLEOTIDE SEQUENCE [LARGE SCALE GENOMIC DNA]</scope>
    <source>
        <strain evidence="2">cv. Punajuju</strain>
        <tissue evidence="1">Leaves</tissue>
    </source>
</reference>